<dbReference type="Pfam" id="PF07899">
    <property type="entry name" value="Frigida"/>
    <property type="match status" value="2"/>
</dbReference>
<comment type="similarity">
    <text evidence="1 5">Belongs to the Frigida family.</text>
</comment>
<proteinExistence type="inferred from homology"/>
<sequence length="359" mass="39971">MDGKDLQMFLNERWKEHGSIGTEVAMDLQLAADPAKLVLDALEGFYPPHLCKGDREFEGNIARRSCILLLEQLMKLPPEVKPHVREEALKLAFDWMTKMRVESGHELEVLGFLWLLASFQLAGAFNADDLINFLVFIARHIQTLELFKVNEFPPVPVLKDFLNHSKTEARRLLIKGEKVPKARHEASTKGITDVRAVIKCIEDHNLESEYQPHNLKELKDSIASLEKINASKSQAQYMTKSVRAVGILFSLALLRTTATFSAGSTSTFSAGSSTIDALCTAPKGETPSQQHVGIKRPREFIATEIAGNALLGATTNVSAKKMAPEHLKGSKQDFHTNPKRKPVADYFSWEALARPGDRS</sequence>
<evidence type="ECO:0000256" key="5">
    <source>
        <dbReference type="RuleBase" id="RU364012"/>
    </source>
</evidence>
<dbReference type="PANTHER" id="PTHR31791:SF60">
    <property type="entry name" value="FRIGIDA-LIKE PROTEIN 5"/>
    <property type="match status" value="1"/>
</dbReference>
<evidence type="ECO:0000313" key="7">
    <source>
        <dbReference type="Proteomes" id="UP001396334"/>
    </source>
</evidence>
<keyword evidence="2 5" id="KW-0217">Developmental protein</keyword>
<comment type="caution">
    <text evidence="6">The sequence shown here is derived from an EMBL/GenBank/DDBJ whole genome shotgun (WGS) entry which is preliminary data.</text>
</comment>
<keyword evidence="3 5" id="KW-0221">Differentiation</keyword>
<evidence type="ECO:0000256" key="2">
    <source>
        <dbReference type="ARBA" id="ARBA00022473"/>
    </source>
</evidence>
<protein>
    <recommendedName>
        <fullName evidence="5">FRIGIDA-like protein</fullName>
    </recommendedName>
</protein>
<evidence type="ECO:0000256" key="1">
    <source>
        <dbReference type="ARBA" id="ARBA00008956"/>
    </source>
</evidence>
<dbReference type="Proteomes" id="UP001396334">
    <property type="component" value="Unassembled WGS sequence"/>
</dbReference>
<organism evidence="6 7">
    <name type="scientific">Hibiscus sabdariffa</name>
    <name type="common">roselle</name>
    <dbReference type="NCBI Taxonomy" id="183260"/>
    <lineage>
        <taxon>Eukaryota</taxon>
        <taxon>Viridiplantae</taxon>
        <taxon>Streptophyta</taxon>
        <taxon>Embryophyta</taxon>
        <taxon>Tracheophyta</taxon>
        <taxon>Spermatophyta</taxon>
        <taxon>Magnoliopsida</taxon>
        <taxon>eudicotyledons</taxon>
        <taxon>Gunneridae</taxon>
        <taxon>Pentapetalae</taxon>
        <taxon>rosids</taxon>
        <taxon>malvids</taxon>
        <taxon>Malvales</taxon>
        <taxon>Malvaceae</taxon>
        <taxon>Malvoideae</taxon>
        <taxon>Hibiscus</taxon>
    </lineage>
</organism>
<keyword evidence="7" id="KW-1185">Reference proteome</keyword>
<name>A0ABR2R105_9ROSI</name>
<gene>
    <name evidence="6" type="ORF">V6N11_018895</name>
</gene>
<evidence type="ECO:0000256" key="4">
    <source>
        <dbReference type="ARBA" id="ARBA00023089"/>
    </source>
</evidence>
<accession>A0ABR2R105</accession>
<evidence type="ECO:0000256" key="3">
    <source>
        <dbReference type="ARBA" id="ARBA00022782"/>
    </source>
</evidence>
<evidence type="ECO:0000313" key="6">
    <source>
        <dbReference type="EMBL" id="KAK9006558.1"/>
    </source>
</evidence>
<dbReference type="InterPro" id="IPR012474">
    <property type="entry name" value="Frigida"/>
</dbReference>
<keyword evidence="4 5" id="KW-0287">Flowering</keyword>
<reference evidence="6 7" key="1">
    <citation type="journal article" date="2024" name="G3 (Bethesda)">
        <title>Genome assembly of Hibiscus sabdariffa L. provides insights into metabolisms of medicinal natural products.</title>
        <authorList>
            <person name="Kim T."/>
        </authorList>
    </citation>
    <scope>NUCLEOTIDE SEQUENCE [LARGE SCALE GENOMIC DNA]</scope>
    <source>
        <strain evidence="6">TK-2024</strain>
        <tissue evidence="6">Old leaves</tissue>
    </source>
</reference>
<dbReference type="EMBL" id="JBBPBN010000028">
    <property type="protein sequence ID" value="KAK9006558.1"/>
    <property type="molecule type" value="Genomic_DNA"/>
</dbReference>
<dbReference type="PANTHER" id="PTHR31791">
    <property type="entry name" value="FRIGIDA-LIKE PROTEIN 3-RELATED"/>
    <property type="match status" value="1"/>
</dbReference>